<comment type="caution">
    <text evidence="3">The sequence shown here is derived from an EMBL/GenBank/DDBJ whole genome shotgun (WGS) entry which is preliminary data.</text>
</comment>
<dbReference type="RefSeq" id="WP_188984137.1">
    <property type="nucleotide sequence ID" value="NZ_BMPO01000007.1"/>
</dbReference>
<reference evidence="3" key="1">
    <citation type="journal article" date="2014" name="Int. J. Syst. Evol. Microbiol.">
        <title>Complete genome sequence of Corynebacterium casei LMG S-19264T (=DSM 44701T), isolated from a smear-ripened cheese.</title>
        <authorList>
            <consortium name="US DOE Joint Genome Institute (JGI-PGF)"/>
            <person name="Walter F."/>
            <person name="Albersmeier A."/>
            <person name="Kalinowski J."/>
            <person name="Ruckert C."/>
        </authorList>
    </citation>
    <scope>NUCLEOTIDE SEQUENCE</scope>
    <source>
        <strain evidence="3">JCM 30078</strain>
    </source>
</reference>
<accession>A0A917UZW1</accession>
<reference evidence="3" key="2">
    <citation type="submission" date="2020-09" db="EMBL/GenBank/DDBJ databases">
        <authorList>
            <person name="Sun Q."/>
            <person name="Ohkuma M."/>
        </authorList>
    </citation>
    <scope>NUCLEOTIDE SEQUENCE</scope>
    <source>
        <strain evidence="3">JCM 30078</strain>
    </source>
</reference>
<protein>
    <recommendedName>
        <fullName evidence="5">WYL domain-containing protein</fullName>
    </recommendedName>
</protein>
<dbReference type="InterPro" id="IPR057727">
    <property type="entry name" value="WCX_dom"/>
</dbReference>
<dbReference type="PROSITE" id="PS52050">
    <property type="entry name" value="WYL"/>
    <property type="match status" value="1"/>
</dbReference>
<evidence type="ECO:0000313" key="4">
    <source>
        <dbReference type="Proteomes" id="UP000635983"/>
    </source>
</evidence>
<dbReference type="InterPro" id="IPR051534">
    <property type="entry name" value="CBASS_pafABC_assoc_protein"/>
</dbReference>
<proteinExistence type="predicted"/>
<dbReference type="InterPro" id="IPR026881">
    <property type="entry name" value="WYL_dom"/>
</dbReference>
<dbReference type="Pfam" id="PF13280">
    <property type="entry name" value="WYL"/>
    <property type="match status" value="1"/>
</dbReference>
<name>A0A917UZW1_9PSED</name>
<dbReference type="Proteomes" id="UP000635983">
    <property type="component" value="Unassembled WGS sequence"/>
</dbReference>
<sequence length="340" mass="38964">MPQAKDTLLRLVSLLKLIPRYPHRIASTTLQEKLREEGFHVDLRSIQRDLNKLAGPFMLLCDEREVPYRWSFDRNAPLDLSAMDTSTALALYLAESHLKTILPAAVLDQLAPQFRKARHYLDGLGHNDLAHWARRVRSVPNGKALIPAQIDPEIWARVSTALLERRQLKVSYLSRSKNELKTLRLHPAGIVSRHSITYLIASANDHTDIRHFAVHRIKQAKLLDETATDQPDFDIDQHLAGGLFRTSEPVKEVELVADVSPQIAWLLSETPLSAEQSLEPIESSSWARLRAIVSNNQELLWWFYSIGDQALIQRPTSWKIKIKDKLSRMNKTYKPHQQHN</sequence>
<evidence type="ECO:0000313" key="3">
    <source>
        <dbReference type="EMBL" id="GGK02529.1"/>
    </source>
</evidence>
<dbReference type="EMBL" id="BMPO01000007">
    <property type="protein sequence ID" value="GGK02529.1"/>
    <property type="molecule type" value="Genomic_DNA"/>
</dbReference>
<dbReference type="Pfam" id="PF25583">
    <property type="entry name" value="WCX"/>
    <property type="match status" value="1"/>
</dbReference>
<evidence type="ECO:0000259" key="2">
    <source>
        <dbReference type="Pfam" id="PF25583"/>
    </source>
</evidence>
<dbReference type="PANTHER" id="PTHR34580:SF1">
    <property type="entry name" value="PROTEIN PAFC"/>
    <property type="match status" value="1"/>
</dbReference>
<feature type="domain" description="WYL" evidence="1">
    <location>
        <begin position="154"/>
        <end position="221"/>
    </location>
</feature>
<evidence type="ECO:0000259" key="1">
    <source>
        <dbReference type="Pfam" id="PF13280"/>
    </source>
</evidence>
<feature type="domain" description="WCX" evidence="2">
    <location>
        <begin position="252"/>
        <end position="329"/>
    </location>
</feature>
<organism evidence="3 4">
    <name type="scientific">Pseudomonas matsuisoli</name>
    <dbReference type="NCBI Taxonomy" id="1515666"/>
    <lineage>
        <taxon>Bacteria</taxon>
        <taxon>Pseudomonadati</taxon>
        <taxon>Pseudomonadota</taxon>
        <taxon>Gammaproteobacteria</taxon>
        <taxon>Pseudomonadales</taxon>
        <taxon>Pseudomonadaceae</taxon>
        <taxon>Pseudomonas</taxon>
    </lineage>
</organism>
<keyword evidence="4" id="KW-1185">Reference proteome</keyword>
<evidence type="ECO:0008006" key="5">
    <source>
        <dbReference type="Google" id="ProtNLM"/>
    </source>
</evidence>
<dbReference type="PANTHER" id="PTHR34580">
    <property type="match status" value="1"/>
</dbReference>
<gene>
    <name evidence="3" type="ORF">GCM10009304_30420</name>
</gene>
<dbReference type="AlphaFoldDB" id="A0A917UZW1"/>